<protein>
    <submittedName>
        <fullName evidence="2">Uncharacterized protein</fullName>
    </submittedName>
</protein>
<organism evidence="2 3">
    <name type="scientific">Chaetoceros tenuissimus</name>
    <dbReference type="NCBI Taxonomy" id="426638"/>
    <lineage>
        <taxon>Eukaryota</taxon>
        <taxon>Sar</taxon>
        <taxon>Stramenopiles</taxon>
        <taxon>Ochrophyta</taxon>
        <taxon>Bacillariophyta</taxon>
        <taxon>Coscinodiscophyceae</taxon>
        <taxon>Chaetocerotophycidae</taxon>
        <taxon>Chaetocerotales</taxon>
        <taxon>Chaetocerotaceae</taxon>
        <taxon>Chaetoceros</taxon>
    </lineage>
</organism>
<comment type="caution">
    <text evidence="2">The sequence shown here is derived from an EMBL/GenBank/DDBJ whole genome shotgun (WGS) entry which is preliminary data.</text>
</comment>
<dbReference type="Proteomes" id="UP001054902">
    <property type="component" value="Unassembled WGS sequence"/>
</dbReference>
<evidence type="ECO:0000256" key="1">
    <source>
        <dbReference type="SAM" id="MobiDB-lite"/>
    </source>
</evidence>
<gene>
    <name evidence="2" type="ORF">CTEN210_16411</name>
</gene>
<sequence length="265" mass="29742">MTDFQAKARAAAANIAVQNPAEALAVSLTNDVPKIDAAVKSYMALVSARIASSARLSSPNAIELTTDRDSSKCYFINTKYAAKASLLCARRILQKVNAFEIPEFDEKNEEGKEEPSEEQKLEYNVVRILWNGIVKNGTKPSRVLGKQSLVHVYPLLLDMLQADIPDEVDEDEWKSFMIEFGQLLKDSIKRRDANVPLETREKMNTTDDDSCLLWDVDGGKEELQRRRDRRKTNAQSAKEESQAGSIESITESLTIEEIKEGDDEK</sequence>
<evidence type="ECO:0000313" key="3">
    <source>
        <dbReference type="Proteomes" id="UP001054902"/>
    </source>
</evidence>
<dbReference type="AlphaFoldDB" id="A0AAD3DBJ1"/>
<keyword evidence="3" id="KW-1185">Reference proteome</keyword>
<feature type="compositionally biased region" description="Low complexity" evidence="1">
    <location>
        <begin position="245"/>
        <end position="255"/>
    </location>
</feature>
<accession>A0AAD3DBJ1</accession>
<proteinExistence type="predicted"/>
<name>A0AAD3DBJ1_9STRA</name>
<dbReference type="EMBL" id="BLLK01000069">
    <property type="protein sequence ID" value="GFH59935.1"/>
    <property type="molecule type" value="Genomic_DNA"/>
</dbReference>
<reference evidence="2 3" key="1">
    <citation type="journal article" date="2021" name="Sci. Rep.">
        <title>The genome of the diatom Chaetoceros tenuissimus carries an ancient integrated fragment of an extant virus.</title>
        <authorList>
            <person name="Hongo Y."/>
            <person name="Kimura K."/>
            <person name="Takaki Y."/>
            <person name="Yoshida Y."/>
            <person name="Baba S."/>
            <person name="Kobayashi G."/>
            <person name="Nagasaki K."/>
            <person name="Hano T."/>
            <person name="Tomaru Y."/>
        </authorList>
    </citation>
    <scope>NUCLEOTIDE SEQUENCE [LARGE SCALE GENOMIC DNA]</scope>
    <source>
        <strain evidence="2 3">NIES-3715</strain>
    </source>
</reference>
<evidence type="ECO:0000313" key="2">
    <source>
        <dbReference type="EMBL" id="GFH59935.1"/>
    </source>
</evidence>
<feature type="region of interest" description="Disordered" evidence="1">
    <location>
        <begin position="223"/>
        <end position="265"/>
    </location>
</feature>